<feature type="compositionally biased region" description="Low complexity" evidence="10">
    <location>
        <begin position="85"/>
        <end position="115"/>
    </location>
</feature>
<keyword evidence="5" id="KW-0238">DNA-binding</keyword>
<dbReference type="OMA" id="ARRNDKC"/>
<evidence type="ECO:0000313" key="12">
    <source>
        <dbReference type="EMBL" id="PHT82423.1"/>
    </source>
</evidence>
<reference evidence="12 13" key="2">
    <citation type="journal article" date="2017" name="Genome Biol.">
        <title>New reference genome sequences of hot pepper reveal the massive evolution of plant disease-resistance genes by retroduplication.</title>
        <authorList>
            <person name="Kim S."/>
            <person name="Park J."/>
            <person name="Yeom S.I."/>
            <person name="Kim Y.M."/>
            <person name="Seo E."/>
            <person name="Kim K.T."/>
            <person name="Kim M.S."/>
            <person name="Lee J.M."/>
            <person name="Cheong K."/>
            <person name="Shin H.S."/>
            <person name="Kim S.B."/>
            <person name="Han K."/>
            <person name="Lee J."/>
            <person name="Park M."/>
            <person name="Lee H.A."/>
            <person name="Lee H.Y."/>
            <person name="Lee Y."/>
            <person name="Oh S."/>
            <person name="Lee J.H."/>
            <person name="Choi E."/>
            <person name="Choi E."/>
            <person name="Lee S.E."/>
            <person name="Jeon J."/>
            <person name="Kim H."/>
            <person name="Choi G."/>
            <person name="Song H."/>
            <person name="Lee J."/>
            <person name="Lee S.C."/>
            <person name="Kwon J.K."/>
            <person name="Lee H.Y."/>
            <person name="Koo N."/>
            <person name="Hong Y."/>
            <person name="Kim R.W."/>
            <person name="Kang W.H."/>
            <person name="Huh J.H."/>
            <person name="Kang B.C."/>
            <person name="Yang T.J."/>
            <person name="Lee Y.H."/>
            <person name="Bennetzen J.L."/>
            <person name="Choi D."/>
        </authorList>
    </citation>
    <scope>NUCLEOTIDE SEQUENCE [LARGE SCALE GENOMIC DNA]</scope>
    <source>
        <strain evidence="13">cv. CM334</strain>
    </source>
</reference>
<evidence type="ECO:0000256" key="5">
    <source>
        <dbReference type="ARBA" id="ARBA00023125"/>
    </source>
</evidence>
<sequence length="202" mass="21833">MVDPSDKVLVSDEMSSETTSPVKSSPETSQSNVKTCVDCGTSKTPLWRGGPAGPKSLCNACGIKSRKKRRALLGLDKEDKKSKKSVSSGHKSVGLQHQSNQTSDGSSSSEDSGSNNFVKNIVSSSLKKKLLPFGREEVVLQKPRSRSTQKRKLGEVEQAAFLLMALSCGSFYNQRRTKMEKARRNDKCCGTLGSKTSTLLVG</sequence>
<organism evidence="12 13">
    <name type="scientific">Capsicum annuum</name>
    <name type="common">Capsicum pepper</name>
    <dbReference type="NCBI Taxonomy" id="4072"/>
    <lineage>
        <taxon>Eukaryota</taxon>
        <taxon>Viridiplantae</taxon>
        <taxon>Streptophyta</taxon>
        <taxon>Embryophyta</taxon>
        <taxon>Tracheophyta</taxon>
        <taxon>Spermatophyta</taxon>
        <taxon>Magnoliopsida</taxon>
        <taxon>eudicotyledons</taxon>
        <taxon>Gunneridae</taxon>
        <taxon>Pentapetalae</taxon>
        <taxon>asterids</taxon>
        <taxon>lamiids</taxon>
        <taxon>Solanales</taxon>
        <taxon>Solanaceae</taxon>
        <taxon>Solanoideae</taxon>
        <taxon>Capsiceae</taxon>
        <taxon>Capsicum</taxon>
    </lineage>
</organism>
<evidence type="ECO:0000256" key="7">
    <source>
        <dbReference type="ARBA" id="ARBA00024019"/>
    </source>
</evidence>
<feature type="domain" description="GATA-type" evidence="11">
    <location>
        <begin position="30"/>
        <end position="66"/>
    </location>
</feature>
<evidence type="ECO:0000259" key="11">
    <source>
        <dbReference type="PROSITE" id="PS50114"/>
    </source>
</evidence>
<dbReference type="PANTHER" id="PTHR47172:SF13">
    <property type="entry name" value="GATA TRANSCRIPTION FACTOR 15-LIKE"/>
    <property type="match status" value="1"/>
</dbReference>
<dbReference type="SMART" id="SM00401">
    <property type="entry name" value="ZnF_GATA"/>
    <property type="match status" value="1"/>
</dbReference>
<dbReference type="GO" id="GO:0008270">
    <property type="term" value="F:zinc ion binding"/>
    <property type="evidence" value="ECO:0007669"/>
    <property type="project" value="UniProtKB-KW"/>
</dbReference>
<feature type="region of interest" description="Disordered" evidence="10">
    <location>
        <begin position="69"/>
        <end position="116"/>
    </location>
</feature>
<keyword evidence="13" id="KW-1185">Reference proteome</keyword>
<comment type="caution">
    <text evidence="12">The sequence shown here is derived from an EMBL/GenBank/DDBJ whole genome shotgun (WGS) entry which is preliminary data.</text>
</comment>
<dbReference type="InterPro" id="IPR000679">
    <property type="entry name" value="Znf_GATA"/>
</dbReference>
<dbReference type="EMBL" id="AYRZ02000005">
    <property type="protein sequence ID" value="PHT82423.1"/>
    <property type="molecule type" value="Genomic_DNA"/>
</dbReference>
<dbReference type="Gramene" id="PHT82423">
    <property type="protein sequence ID" value="PHT82423"/>
    <property type="gene ID" value="T459_15438"/>
</dbReference>
<dbReference type="GO" id="GO:0000976">
    <property type="term" value="F:transcription cis-regulatory region binding"/>
    <property type="evidence" value="ECO:0000318"/>
    <property type="project" value="GO_Central"/>
</dbReference>
<evidence type="ECO:0000256" key="8">
    <source>
        <dbReference type="ARBA" id="ARBA00037539"/>
    </source>
</evidence>
<dbReference type="CDD" id="cd00202">
    <property type="entry name" value="ZnF_GATA"/>
    <property type="match status" value="1"/>
</dbReference>
<protein>
    <submittedName>
        <fullName evidence="12">GATA transcription factor 23</fullName>
    </submittedName>
</protein>
<feature type="compositionally biased region" description="Polar residues" evidence="10">
    <location>
        <begin position="16"/>
        <end position="34"/>
    </location>
</feature>
<keyword evidence="4" id="KW-0805">Transcription regulation</keyword>
<evidence type="ECO:0000256" key="2">
    <source>
        <dbReference type="ARBA" id="ARBA00022771"/>
    </source>
</evidence>
<dbReference type="GO" id="GO:0006355">
    <property type="term" value="P:regulation of DNA-templated transcription"/>
    <property type="evidence" value="ECO:0007669"/>
    <property type="project" value="InterPro"/>
</dbReference>
<dbReference type="SMR" id="A0A1U8GTS2"/>
<dbReference type="Proteomes" id="UP000222542">
    <property type="component" value="Unassembled WGS sequence"/>
</dbReference>
<evidence type="ECO:0000256" key="1">
    <source>
        <dbReference type="ARBA" id="ARBA00022723"/>
    </source>
</evidence>
<keyword evidence="3" id="KW-0862">Zinc</keyword>
<accession>A0A1U8GTS2</accession>
<evidence type="ECO:0000313" key="13">
    <source>
        <dbReference type="Proteomes" id="UP000222542"/>
    </source>
</evidence>
<evidence type="ECO:0000256" key="9">
    <source>
        <dbReference type="PROSITE-ProRule" id="PRU00094"/>
    </source>
</evidence>
<keyword evidence="1" id="KW-0479">Metal-binding</keyword>
<evidence type="ECO:0000256" key="10">
    <source>
        <dbReference type="SAM" id="MobiDB-lite"/>
    </source>
</evidence>
<feature type="compositionally biased region" description="Basic and acidic residues" evidence="10">
    <location>
        <begin position="1"/>
        <end position="10"/>
    </location>
</feature>
<evidence type="ECO:0000256" key="4">
    <source>
        <dbReference type="ARBA" id="ARBA00023015"/>
    </source>
</evidence>
<evidence type="ECO:0000256" key="6">
    <source>
        <dbReference type="ARBA" id="ARBA00023163"/>
    </source>
</evidence>
<evidence type="ECO:0000256" key="3">
    <source>
        <dbReference type="ARBA" id="ARBA00022833"/>
    </source>
</evidence>
<reference evidence="12 13" key="1">
    <citation type="journal article" date="2014" name="Nat. Genet.">
        <title>Genome sequence of the hot pepper provides insights into the evolution of pungency in Capsicum species.</title>
        <authorList>
            <person name="Kim S."/>
            <person name="Park M."/>
            <person name="Yeom S.I."/>
            <person name="Kim Y.M."/>
            <person name="Lee J.M."/>
            <person name="Lee H.A."/>
            <person name="Seo E."/>
            <person name="Choi J."/>
            <person name="Cheong K."/>
            <person name="Kim K.T."/>
            <person name="Jung K."/>
            <person name="Lee G.W."/>
            <person name="Oh S.K."/>
            <person name="Bae C."/>
            <person name="Kim S.B."/>
            <person name="Lee H.Y."/>
            <person name="Kim S.Y."/>
            <person name="Kim M.S."/>
            <person name="Kang B.C."/>
            <person name="Jo Y.D."/>
            <person name="Yang H.B."/>
            <person name="Jeong H.J."/>
            <person name="Kang W.H."/>
            <person name="Kwon J.K."/>
            <person name="Shin C."/>
            <person name="Lim J.Y."/>
            <person name="Park J.H."/>
            <person name="Huh J.H."/>
            <person name="Kim J.S."/>
            <person name="Kim B.D."/>
            <person name="Cohen O."/>
            <person name="Paran I."/>
            <person name="Suh M.C."/>
            <person name="Lee S.B."/>
            <person name="Kim Y.K."/>
            <person name="Shin Y."/>
            <person name="Noh S.J."/>
            <person name="Park J."/>
            <person name="Seo Y.S."/>
            <person name="Kwon S.Y."/>
            <person name="Kim H.A."/>
            <person name="Park J.M."/>
            <person name="Kim H.J."/>
            <person name="Choi S.B."/>
            <person name="Bosland P.W."/>
            <person name="Reeves G."/>
            <person name="Jo S.H."/>
            <person name="Lee B.W."/>
            <person name="Cho H.T."/>
            <person name="Choi H.S."/>
            <person name="Lee M.S."/>
            <person name="Yu Y."/>
            <person name="Do Choi Y."/>
            <person name="Park B.S."/>
            <person name="van Deynze A."/>
            <person name="Ashrafi H."/>
            <person name="Hill T."/>
            <person name="Kim W.T."/>
            <person name="Pai H.S."/>
            <person name="Ahn H.K."/>
            <person name="Yeam I."/>
            <person name="Giovannoni J.J."/>
            <person name="Rose J.K."/>
            <person name="Sorensen I."/>
            <person name="Lee S.J."/>
            <person name="Kim R.W."/>
            <person name="Choi I.Y."/>
            <person name="Choi B.S."/>
            <person name="Lim J.S."/>
            <person name="Lee Y.H."/>
            <person name="Choi D."/>
        </authorList>
    </citation>
    <scope>NUCLEOTIDE SEQUENCE [LARGE SCALE GENOMIC DNA]</scope>
    <source>
        <strain evidence="13">cv. CM334</strain>
    </source>
</reference>
<keyword evidence="2 9" id="KW-0863">Zinc-finger</keyword>
<dbReference type="PANTHER" id="PTHR47172">
    <property type="entry name" value="OS01G0976800 PROTEIN"/>
    <property type="match status" value="1"/>
</dbReference>
<gene>
    <name evidence="12" type="ORF">T459_15438</name>
</gene>
<dbReference type="SUPFAM" id="SSF57716">
    <property type="entry name" value="Glucocorticoid receptor-like (DNA-binding domain)"/>
    <property type="match status" value="1"/>
</dbReference>
<dbReference type="PROSITE" id="PS50114">
    <property type="entry name" value="GATA_ZN_FINGER_2"/>
    <property type="match status" value="1"/>
</dbReference>
<comment type="function">
    <text evidence="8">Transcriptional regulator that specifically binds 5'-GATA-3' or 5'-GAT-3' motifs within gene promoters.</text>
</comment>
<dbReference type="InterPro" id="IPR013088">
    <property type="entry name" value="Znf_NHR/GATA"/>
</dbReference>
<dbReference type="Gene3D" id="3.30.50.10">
    <property type="entry name" value="Erythroid Transcription Factor GATA-1, subunit A"/>
    <property type="match status" value="1"/>
</dbReference>
<keyword evidence="6" id="KW-0804">Transcription</keyword>
<dbReference type="AlphaFoldDB" id="A0A1U8GTS2"/>
<comment type="similarity">
    <text evidence="7">Belongs to the type IV zinc-finger family. Class B subfamily.</text>
</comment>
<proteinExistence type="inferred from homology"/>
<dbReference type="Pfam" id="PF00320">
    <property type="entry name" value="GATA"/>
    <property type="match status" value="1"/>
</dbReference>
<dbReference type="PROSITE" id="PS00344">
    <property type="entry name" value="GATA_ZN_FINGER_1"/>
    <property type="match status" value="1"/>
</dbReference>
<feature type="region of interest" description="Disordered" evidence="10">
    <location>
        <begin position="1"/>
        <end position="35"/>
    </location>
</feature>
<name>A0A1U8GTS2_CAPAN</name>